<keyword evidence="2" id="KW-1185">Reference proteome</keyword>
<protein>
    <submittedName>
        <fullName evidence="1">Uncharacterized protein</fullName>
    </submittedName>
</protein>
<dbReference type="EMBL" id="JBGOOS010000037">
    <property type="protein sequence ID" value="MEZ8210893.1"/>
    <property type="molecule type" value="Genomic_DNA"/>
</dbReference>
<dbReference type="Proteomes" id="UP001569151">
    <property type="component" value="Unassembled WGS sequence"/>
</dbReference>
<evidence type="ECO:0000313" key="2">
    <source>
        <dbReference type="Proteomes" id="UP001569151"/>
    </source>
</evidence>
<sequence length="193" mass="21783">MSTDQDQRIKKFEAEQKAKLDQEVAAFKAKLEREEKVEDTLKVVKDEKDDEIKEDILASIIPWVIENSSLVSKENAADLSKTFGKKSSQKSPSKSRPTYFLVDIVALKAEAEDFCTELLEDKDVVLLEEDNNYAVVYNKAYAGKIRNAAKALNTSAGDLYRKNSNAKKKLEVDHGLDLSKLKKSDFDSYTYSS</sequence>
<organism evidence="1 2">
    <name type="scientific">Vibrio bivalvicida</name>
    <dbReference type="NCBI Taxonomy" id="1276888"/>
    <lineage>
        <taxon>Bacteria</taxon>
        <taxon>Pseudomonadati</taxon>
        <taxon>Pseudomonadota</taxon>
        <taxon>Gammaproteobacteria</taxon>
        <taxon>Vibrionales</taxon>
        <taxon>Vibrionaceae</taxon>
        <taxon>Vibrio</taxon>
        <taxon>Vibrio oreintalis group</taxon>
    </lineage>
</organism>
<comment type="caution">
    <text evidence="1">The sequence shown here is derived from an EMBL/GenBank/DDBJ whole genome shotgun (WGS) entry which is preliminary data.</text>
</comment>
<proteinExistence type="predicted"/>
<accession>A0ABV4MMT9</accession>
<evidence type="ECO:0000313" key="1">
    <source>
        <dbReference type="EMBL" id="MEZ8210893.1"/>
    </source>
</evidence>
<reference evidence="1 2" key="1">
    <citation type="submission" date="2024-06" db="EMBL/GenBank/DDBJ databases">
        <authorList>
            <person name="Steensen K."/>
            <person name="Seneca J."/>
            <person name="Bartlau N."/>
            <person name="Yu A.X."/>
            <person name="Polz M.F."/>
        </authorList>
    </citation>
    <scope>NUCLEOTIDE SEQUENCE [LARGE SCALE GENOMIC DNA]</scope>
    <source>
        <strain evidence="1 2">1F146</strain>
    </source>
</reference>
<dbReference type="RefSeq" id="WP_371726529.1">
    <property type="nucleotide sequence ID" value="NZ_JBGOOS010000037.1"/>
</dbReference>
<name>A0ABV4MMT9_9VIBR</name>
<gene>
    <name evidence="1" type="ORF">ACED39_19175</name>
</gene>